<dbReference type="EMBL" id="BMGP01000003">
    <property type="protein sequence ID" value="GGF27726.1"/>
    <property type="molecule type" value="Genomic_DNA"/>
</dbReference>
<dbReference type="Pfam" id="PF13230">
    <property type="entry name" value="GATase_4"/>
    <property type="match status" value="1"/>
</dbReference>
<accession>A0A917B849</accession>
<evidence type="ECO:0000259" key="2">
    <source>
        <dbReference type="PROSITE" id="PS51278"/>
    </source>
</evidence>
<dbReference type="Proteomes" id="UP000598775">
    <property type="component" value="Unassembled WGS sequence"/>
</dbReference>
<organism evidence="3 4">
    <name type="scientific">Subtercola lobariae</name>
    <dbReference type="NCBI Taxonomy" id="1588641"/>
    <lineage>
        <taxon>Bacteria</taxon>
        <taxon>Bacillati</taxon>
        <taxon>Actinomycetota</taxon>
        <taxon>Actinomycetes</taxon>
        <taxon>Micrococcales</taxon>
        <taxon>Microbacteriaceae</taxon>
        <taxon>Subtercola</taxon>
    </lineage>
</organism>
<dbReference type="RefSeq" id="WP_188677909.1">
    <property type="nucleotide sequence ID" value="NZ_BMGP01000003.1"/>
</dbReference>
<evidence type="ECO:0000313" key="4">
    <source>
        <dbReference type="Proteomes" id="UP000598775"/>
    </source>
</evidence>
<evidence type="ECO:0000313" key="3">
    <source>
        <dbReference type="EMBL" id="GGF27726.1"/>
    </source>
</evidence>
<protein>
    <submittedName>
        <fullName evidence="3">Class II glutamine amidotransferase</fullName>
    </submittedName>
</protein>
<dbReference type="PROSITE" id="PS51278">
    <property type="entry name" value="GATASE_TYPE_2"/>
    <property type="match status" value="1"/>
</dbReference>
<dbReference type="CDD" id="cd01908">
    <property type="entry name" value="YafJ"/>
    <property type="match status" value="1"/>
</dbReference>
<evidence type="ECO:0000256" key="1">
    <source>
        <dbReference type="ARBA" id="ARBA00022962"/>
    </source>
</evidence>
<comment type="caution">
    <text evidence="3">The sequence shown here is derived from an EMBL/GenBank/DDBJ whole genome shotgun (WGS) entry which is preliminary data.</text>
</comment>
<name>A0A917B849_9MICO</name>
<reference evidence="3 4" key="1">
    <citation type="journal article" date="2014" name="Int. J. Syst. Evol. Microbiol.">
        <title>Complete genome sequence of Corynebacterium casei LMG S-19264T (=DSM 44701T), isolated from a smear-ripened cheese.</title>
        <authorList>
            <consortium name="US DOE Joint Genome Institute (JGI-PGF)"/>
            <person name="Walter F."/>
            <person name="Albersmeier A."/>
            <person name="Kalinowski J."/>
            <person name="Ruckert C."/>
        </authorList>
    </citation>
    <scope>NUCLEOTIDE SEQUENCE [LARGE SCALE GENOMIC DNA]</scope>
    <source>
        <strain evidence="3 4">CGMCC 1.12976</strain>
    </source>
</reference>
<dbReference type="InterPro" id="IPR026869">
    <property type="entry name" value="EgtC-like"/>
</dbReference>
<dbReference type="PANTHER" id="PTHR43187">
    <property type="entry name" value="GLUTAMINE AMIDOTRANSFERASE DUG3-RELATED"/>
    <property type="match status" value="1"/>
</dbReference>
<keyword evidence="4" id="KW-1185">Reference proteome</keyword>
<dbReference type="InterPro" id="IPR029055">
    <property type="entry name" value="Ntn_hydrolases_N"/>
</dbReference>
<dbReference type="SUPFAM" id="SSF56235">
    <property type="entry name" value="N-terminal nucleophile aminohydrolases (Ntn hydrolases)"/>
    <property type="match status" value="1"/>
</dbReference>
<feature type="domain" description="Glutamine amidotransferase type-2" evidence="2">
    <location>
        <begin position="2"/>
        <end position="279"/>
    </location>
</feature>
<dbReference type="InterPro" id="IPR052373">
    <property type="entry name" value="Gamma-glu_amide_hydrolase"/>
</dbReference>
<dbReference type="AlphaFoldDB" id="A0A917B849"/>
<gene>
    <name evidence="3" type="ORF">GCM10011399_21280</name>
</gene>
<keyword evidence="1 3" id="KW-0315">Glutamine amidotransferase</keyword>
<sequence length="279" mass="30357">MCRWLAYSGEPLRPATVVLDPQHSLVAQSLNSPLGNETVNGDGFGFGWYPSGAVAGSIPALFHSIEPAWHDTNLRELTGAIESPLFFSHVRAAAGPPIQQTNCHPFRYENWMFMHNGFVSGFAAFKRELVFAIDPSLYLELKGTTDSEVLFYLALTLGLRENPMAGLAAAISLIEKVGREHGVAFPMQGTIAVADGATIWALRYSSQGATRTLFHSADIEALRELYPDTAWLNLFGKAAHVVVSEPLNDLPGAFLEVPESTFVTLDASGYHHQPFLVAA</sequence>
<dbReference type="Gene3D" id="3.60.20.10">
    <property type="entry name" value="Glutamine Phosphoribosylpyrophosphate, subunit 1, domain 1"/>
    <property type="match status" value="1"/>
</dbReference>
<dbReference type="PANTHER" id="PTHR43187:SF1">
    <property type="entry name" value="GLUTAMINE AMIDOTRANSFERASE DUG3-RELATED"/>
    <property type="match status" value="1"/>
</dbReference>
<dbReference type="InterPro" id="IPR017932">
    <property type="entry name" value="GATase_2_dom"/>
</dbReference>
<proteinExistence type="predicted"/>